<dbReference type="Proteomes" id="UP000239340">
    <property type="component" value="Chromosome"/>
</dbReference>
<name>A0A2L0H4C4_RHIFR</name>
<feature type="region of interest" description="Disordered" evidence="1">
    <location>
        <begin position="62"/>
        <end position="82"/>
    </location>
</feature>
<evidence type="ECO:0000256" key="1">
    <source>
        <dbReference type="SAM" id="MobiDB-lite"/>
    </source>
</evidence>
<feature type="compositionally biased region" description="Basic and acidic residues" evidence="1">
    <location>
        <begin position="8"/>
        <end position="22"/>
    </location>
</feature>
<feature type="region of interest" description="Disordered" evidence="1">
    <location>
        <begin position="1"/>
        <end position="22"/>
    </location>
</feature>
<organism evidence="2 3">
    <name type="scientific">Rhizobium fredii</name>
    <name type="common">Sinorhizobium fredii</name>
    <dbReference type="NCBI Taxonomy" id="380"/>
    <lineage>
        <taxon>Bacteria</taxon>
        <taxon>Pseudomonadati</taxon>
        <taxon>Pseudomonadota</taxon>
        <taxon>Alphaproteobacteria</taxon>
        <taxon>Hyphomicrobiales</taxon>
        <taxon>Rhizobiaceae</taxon>
        <taxon>Sinorhizobium/Ensifer group</taxon>
        <taxon>Sinorhizobium</taxon>
    </lineage>
</organism>
<gene>
    <name evidence="2" type="ORF">NXT3_CH01044</name>
</gene>
<dbReference type="AlphaFoldDB" id="A0A2L0H4C4"/>
<evidence type="ECO:0000313" key="2">
    <source>
        <dbReference type="EMBL" id="AUX75639.1"/>
    </source>
</evidence>
<dbReference type="EMBL" id="CP024307">
    <property type="protein sequence ID" value="AUX75639.1"/>
    <property type="molecule type" value="Genomic_DNA"/>
</dbReference>
<accession>A0A2L0H4C4</accession>
<reference evidence="2 3" key="1">
    <citation type="submission" date="2017-10" db="EMBL/GenBank/DDBJ databases">
        <title>Analysis of the genome sequences of Rhizobium populations associated to common bean (phaseolus vulgaris).</title>
        <authorList>
            <person name="Bustos P."/>
            <person name="Santamaria R.I."/>
            <person name="Miranda-Sanchez F."/>
            <person name="Perez-Carrascal O."/>
            <person name="Juarez S."/>
            <person name="Lozano L."/>
            <person name="Martinez-Flores I."/>
            <person name="Vinuesa P."/>
            <person name="Martinez-Romero E."/>
            <person name="Cevallos M.A."/>
            <person name="Romero D."/>
            <person name="Davila G."/>
            <person name="Gonzalez V."/>
        </authorList>
    </citation>
    <scope>NUCLEOTIDE SEQUENCE [LARGE SCALE GENOMIC DNA]</scope>
    <source>
        <strain evidence="2 3">NXT3</strain>
    </source>
</reference>
<sequence>MKPPPTDGRLRNFDHEQGIRTNRPEAARMAVTGGTADDARCNGWDLTGFCPEDEFLVMLRQSRNERPVPDPRVLSRNGEACP</sequence>
<protein>
    <submittedName>
        <fullName evidence="2">Uncharacterized protein</fullName>
    </submittedName>
</protein>
<proteinExistence type="predicted"/>
<evidence type="ECO:0000313" key="3">
    <source>
        <dbReference type="Proteomes" id="UP000239340"/>
    </source>
</evidence>